<feature type="compositionally biased region" description="Low complexity" evidence="1">
    <location>
        <begin position="139"/>
        <end position="163"/>
    </location>
</feature>
<gene>
    <name evidence="2" type="ORF">Taro_016597</name>
</gene>
<dbReference type="AlphaFoldDB" id="A0A843UKQ4"/>
<dbReference type="EMBL" id="NMUH01000738">
    <property type="protein sequence ID" value="MQL84085.1"/>
    <property type="molecule type" value="Genomic_DNA"/>
</dbReference>
<name>A0A843UKQ4_COLES</name>
<sequence length="169" mass="18264">MQGKEVVCQLLFSNSLPQQVEINCHQFFREYGEGRMYKNMWPKMLKLKDSLLNGVAFLFSEQKLNWRATFLLMKMANQVAMGTSVSSSILSVPTTTNSTANAAATFKTTTSSRATVDASARTTTYTSASTFASSVTSTSTTANASTSSGTTTSTPSSTEASSSDEIFFF</sequence>
<protein>
    <submittedName>
        <fullName evidence="2">Uncharacterized protein</fullName>
    </submittedName>
</protein>
<comment type="caution">
    <text evidence="2">The sequence shown here is derived from an EMBL/GenBank/DDBJ whole genome shotgun (WGS) entry which is preliminary data.</text>
</comment>
<keyword evidence="3" id="KW-1185">Reference proteome</keyword>
<proteinExistence type="predicted"/>
<dbReference type="Proteomes" id="UP000652761">
    <property type="component" value="Unassembled WGS sequence"/>
</dbReference>
<evidence type="ECO:0000313" key="2">
    <source>
        <dbReference type="EMBL" id="MQL84085.1"/>
    </source>
</evidence>
<dbReference type="OrthoDB" id="1667110at2759"/>
<feature type="region of interest" description="Disordered" evidence="1">
    <location>
        <begin position="139"/>
        <end position="169"/>
    </location>
</feature>
<evidence type="ECO:0000313" key="3">
    <source>
        <dbReference type="Proteomes" id="UP000652761"/>
    </source>
</evidence>
<accession>A0A843UKQ4</accession>
<organism evidence="2 3">
    <name type="scientific">Colocasia esculenta</name>
    <name type="common">Wild taro</name>
    <name type="synonym">Arum esculentum</name>
    <dbReference type="NCBI Taxonomy" id="4460"/>
    <lineage>
        <taxon>Eukaryota</taxon>
        <taxon>Viridiplantae</taxon>
        <taxon>Streptophyta</taxon>
        <taxon>Embryophyta</taxon>
        <taxon>Tracheophyta</taxon>
        <taxon>Spermatophyta</taxon>
        <taxon>Magnoliopsida</taxon>
        <taxon>Liliopsida</taxon>
        <taxon>Araceae</taxon>
        <taxon>Aroideae</taxon>
        <taxon>Colocasieae</taxon>
        <taxon>Colocasia</taxon>
    </lineage>
</organism>
<dbReference type="Gene3D" id="2.60.120.650">
    <property type="entry name" value="Cupin"/>
    <property type="match status" value="1"/>
</dbReference>
<evidence type="ECO:0000256" key="1">
    <source>
        <dbReference type="SAM" id="MobiDB-lite"/>
    </source>
</evidence>
<reference evidence="2" key="1">
    <citation type="submission" date="2017-07" db="EMBL/GenBank/DDBJ databases">
        <title>Taro Niue Genome Assembly and Annotation.</title>
        <authorList>
            <person name="Atibalentja N."/>
            <person name="Keating K."/>
            <person name="Fields C.J."/>
        </authorList>
    </citation>
    <scope>NUCLEOTIDE SEQUENCE</scope>
    <source>
        <strain evidence="2">Niue_2</strain>
        <tissue evidence="2">Leaf</tissue>
    </source>
</reference>